<dbReference type="Gene3D" id="3.30.40.10">
    <property type="entry name" value="Zinc/RING finger domain, C3HC4 (zinc finger)"/>
    <property type="match status" value="1"/>
</dbReference>
<dbReference type="Pfam" id="PF01363">
    <property type="entry name" value="FYVE"/>
    <property type="match status" value="1"/>
</dbReference>
<keyword evidence="6" id="KW-1185">Reference proteome</keyword>
<dbReference type="InterPro" id="IPR013083">
    <property type="entry name" value="Znf_RING/FYVE/PHD"/>
</dbReference>
<dbReference type="SMART" id="SM00064">
    <property type="entry name" value="FYVE"/>
    <property type="match status" value="1"/>
</dbReference>
<evidence type="ECO:0000313" key="6">
    <source>
        <dbReference type="Proteomes" id="UP000046395"/>
    </source>
</evidence>
<accession>A0A5S6QBR0</accession>
<dbReference type="Proteomes" id="UP000046395">
    <property type="component" value="Unassembled WGS sequence"/>
</dbReference>
<evidence type="ECO:0000256" key="1">
    <source>
        <dbReference type="ARBA" id="ARBA00022723"/>
    </source>
</evidence>
<dbReference type="PANTHER" id="PTHR46319">
    <property type="entry name" value="ZINC FINGER FYVE DOMAIN-CONTAINING PROTEIN"/>
    <property type="match status" value="1"/>
</dbReference>
<evidence type="ECO:0000256" key="2">
    <source>
        <dbReference type="ARBA" id="ARBA00022771"/>
    </source>
</evidence>
<dbReference type="PROSITE" id="PS50178">
    <property type="entry name" value="ZF_FYVE"/>
    <property type="match status" value="1"/>
</dbReference>
<dbReference type="GO" id="GO:0008270">
    <property type="term" value="F:zinc ion binding"/>
    <property type="evidence" value="ECO:0007669"/>
    <property type="project" value="UniProtKB-KW"/>
</dbReference>
<dbReference type="Pfam" id="PF11979">
    <property type="entry name" value="SARA_C"/>
    <property type="match status" value="1"/>
</dbReference>
<dbReference type="InterPro" id="IPR022557">
    <property type="entry name" value="SARA-like_C"/>
</dbReference>
<dbReference type="FunFam" id="3.30.40.10:FF:000084">
    <property type="entry name" value="Zinc finger, FYVE domain-containing 9b"/>
    <property type="match status" value="1"/>
</dbReference>
<keyword evidence="2 4" id="KW-0863">Zinc-finger</keyword>
<protein>
    <submittedName>
        <fullName evidence="7">FYVE-type domain-containing protein</fullName>
    </submittedName>
</protein>
<evidence type="ECO:0000259" key="5">
    <source>
        <dbReference type="PROSITE" id="PS50178"/>
    </source>
</evidence>
<sequence length="881" mass="97020">MECADTEQLLNECGTSEKSRSAKSGTSCEKCLPNEASLEASTSASKIVTYNTQNQNEVRHVIEQLVNELIGAVCISFDSLHSRRDARPSRRVCAVDPATSCSDAKLDDLCSADRLGNSTVANSHFFVENSESADSAVSSSGATRLNSTLGATAPEWVPDDEWRVCMQCENHFTLIKRRHHCRACGRVLCSDCCNMRAKLPYMDGKTARVCQQCACILNQEDVNEPVSAGPIARSGYPLPADEASSRASPHLVTSAPCTRASALKKPGASRQEAKTVTFADGVCPGESSKRAAKEPTVGVLCRALVSSSQVNPVSSQEEGSGEKVDRRARERESFLPELERLPVVTFNDGSVVSEEHSLPDLLKDGVEVSFHLKRNLQVNVQLSRIGSQPGKRFWRFVTHGMCNTGKMEVVILLERLGHQILPPYGMFPYLDQLYNKFLEDSFVTSDLPGGVCFVDVMTGKGAAGNFGFLGNRENAGFVYFLPTEAVFDQLHLSKSLMLVGLLIHRSEVIWAEVLPLRLLLRIGFACNVYPWPVTSQQVRASYFGETGHTVMSLLNDLRNFTYSIPSVSRSTVTIDGSRVEIRISEDSYEQIVRVLNTSNEHVVAWACDFCAYAHGHLACVQDSNTGSYVAKRLSLNSTPVGECTVIGCSFVIFNASLKSCSQGVRSSIVEDGVMVQLHLDSVSKLCERLRNREDFSLQGEATGEQSVCTLNVSWTKEPDKGVPSFVSLIDKTELKLKYRYNVPVRLSETFTAGKLVRLTDVFLLPVQPGCEPTEPESFFTSYRRISAAVEKALFQFWDELLAVNIRTICVRMHVGLDLIDYKFGAGDRPLPSALTSVMNDLIAIIVQHELANLSVDWKAEFVFRLVLLAGRLLLLYLALSC</sequence>
<dbReference type="AlphaFoldDB" id="A0A5S6QBR0"/>
<dbReference type="InterPro" id="IPR000306">
    <property type="entry name" value="Znf_FYVE"/>
</dbReference>
<dbReference type="CDD" id="cd15729">
    <property type="entry name" value="FYVE_endofin"/>
    <property type="match status" value="1"/>
</dbReference>
<dbReference type="SUPFAM" id="SSF57903">
    <property type="entry name" value="FYVE/PHD zinc finger"/>
    <property type="match status" value="1"/>
</dbReference>
<dbReference type="InterPro" id="IPR011011">
    <property type="entry name" value="Znf_FYVE_PHD"/>
</dbReference>
<dbReference type="GO" id="GO:0031901">
    <property type="term" value="C:early endosome membrane"/>
    <property type="evidence" value="ECO:0007669"/>
    <property type="project" value="TreeGrafter"/>
</dbReference>
<dbReference type="SMART" id="SM01421">
    <property type="entry name" value="DUF3480"/>
    <property type="match status" value="1"/>
</dbReference>
<dbReference type="Gene3D" id="3.30.500.40">
    <property type="match status" value="1"/>
</dbReference>
<evidence type="ECO:0000256" key="3">
    <source>
        <dbReference type="ARBA" id="ARBA00022833"/>
    </source>
</evidence>
<evidence type="ECO:0000256" key="4">
    <source>
        <dbReference type="PROSITE-ProRule" id="PRU00091"/>
    </source>
</evidence>
<keyword evidence="1" id="KW-0479">Metal-binding</keyword>
<dbReference type="STRING" id="70415.A0A5S6QBR0"/>
<name>A0A5S6QBR0_TRIMR</name>
<organism evidence="6 7">
    <name type="scientific">Trichuris muris</name>
    <name type="common">Mouse whipworm</name>
    <dbReference type="NCBI Taxonomy" id="70415"/>
    <lineage>
        <taxon>Eukaryota</taxon>
        <taxon>Metazoa</taxon>
        <taxon>Ecdysozoa</taxon>
        <taxon>Nematoda</taxon>
        <taxon>Enoplea</taxon>
        <taxon>Dorylaimia</taxon>
        <taxon>Trichinellida</taxon>
        <taxon>Trichuridae</taxon>
        <taxon>Trichuris</taxon>
    </lineage>
</organism>
<dbReference type="InterPro" id="IPR017455">
    <property type="entry name" value="Znf_FYVE-rel"/>
</dbReference>
<keyword evidence="3" id="KW-0862">Zinc</keyword>
<dbReference type="Gene3D" id="3.30.1360.220">
    <property type="entry name" value="Domain of unknown function (DUF3480), N-terminal subdomain"/>
    <property type="match status" value="1"/>
</dbReference>
<feature type="domain" description="FYVE-type" evidence="5">
    <location>
        <begin position="159"/>
        <end position="218"/>
    </location>
</feature>
<dbReference type="WBParaSite" id="TMUE_1000004634.1">
    <property type="protein sequence ID" value="TMUE_1000004634.1"/>
    <property type="gene ID" value="WBGene00292758"/>
</dbReference>
<dbReference type="GO" id="GO:0016197">
    <property type="term" value="P:endosomal transport"/>
    <property type="evidence" value="ECO:0007669"/>
    <property type="project" value="TreeGrafter"/>
</dbReference>
<dbReference type="PANTHER" id="PTHR46319:SF3">
    <property type="entry name" value="ZINC FINGER FYVE DOMAIN-CONTAINING PROTEIN"/>
    <property type="match status" value="1"/>
</dbReference>
<reference evidence="7" key="1">
    <citation type="submission" date="2019-12" db="UniProtKB">
        <authorList>
            <consortium name="WormBaseParasite"/>
        </authorList>
    </citation>
    <scope>IDENTIFICATION</scope>
</reference>
<evidence type="ECO:0000313" key="7">
    <source>
        <dbReference type="WBParaSite" id="TMUE_1000004634.1"/>
    </source>
</evidence>
<proteinExistence type="predicted"/>